<protein>
    <submittedName>
        <fullName evidence="2">Alpha/beta-hydrolase</fullName>
    </submittedName>
</protein>
<organism evidence="2 3">
    <name type="scientific">Lentinus tigrinus ALCF2SS1-6</name>
    <dbReference type="NCBI Taxonomy" id="1328759"/>
    <lineage>
        <taxon>Eukaryota</taxon>
        <taxon>Fungi</taxon>
        <taxon>Dikarya</taxon>
        <taxon>Basidiomycota</taxon>
        <taxon>Agaricomycotina</taxon>
        <taxon>Agaricomycetes</taxon>
        <taxon>Polyporales</taxon>
        <taxon>Polyporaceae</taxon>
        <taxon>Lentinus</taxon>
    </lineage>
</organism>
<dbReference type="EMBL" id="ML122261">
    <property type="protein sequence ID" value="RPD61697.1"/>
    <property type="molecule type" value="Genomic_DNA"/>
</dbReference>
<dbReference type="Gene3D" id="3.40.50.1820">
    <property type="entry name" value="alpha/beta hydrolase"/>
    <property type="match status" value="1"/>
</dbReference>
<dbReference type="SUPFAM" id="SSF53474">
    <property type="entry name" value="alpha/beta-Hydrolases"/>
    <property type="match status" value="1"/>
</dbReference>
<feature type="region of interest" description="Disordered" evidence="1">
    <location>
        <begin position="1"/>
        <end position="42"/>
    </location>
</feature>
<dbReference type="OrthoDB" id="94039at2759"/>
<dbReference type="InterPro" id="IPR029058">
    <property type="entry name" value="AB_hydrolase_fold"/>
</dbReference>
<keyword evidence="2" id="KW-0378">Hydrolase</keyword>
<dbReference type="AlphaFoldDB" id="A0A5C2SEM1"/>
<evidence type="ECO:0000313" key="3">
    <source>
        <dbReference type="Proteomes" id="UP000313359"/>
    </source>
</evidence>
<evidence type="ECO:0000256" key="1">
    <source>
        <dbReference type="SAM" id="MobiDB-lite"/>
    </source>
</evidence>
<name>A0A5C2SEM1_9APHY</name>
<sequence>MASSALTYPPPGPYDLPTCHPKPLKPSQTPPRDIQAPQLPTPPRKSLLDEWYTLSTHLVPAACPRTTPFVPLPPLPQWSPNKDEFQASVQRVVDEVSATKEAQWLGKLDHLEPNSRQMWICVNRYVRKGLREDDTGKGVTLFMSHANGFPKEIWEPLLRQLTLEQEHANYKVDEIWSWEAANHGDSCLINADALGGLYDWRDNSRDILQFLQYYLPTTATPDGLPTALPRLADDEAESRRVHGLTSRRMVYVGHSFGGCTVLRAAMEQPQLFKYLYMLDAMIQPIQEQAPKPSESIKNLVAGAVRRRDGWSSKEEAHKGFSAIPFFKAWDPSTLDVYIECALYRAPDGQLKLKMPGIQEAVCFAESYATFEMFELLEKLPPAVETRWLMARDLPPQDTEKRRKVAWRRKVNTTHRIVPSGHLIAQEIPSVTGMSGADDDFTDERLTPAAAKDLHEFLSTRYGTQKALL</sequence>
<dbReference type="STRING" id="1328759.A0A5C2SEM1"/>
<dbReference type="GO" id="GO:0016787">
    <property type="term" value="F:hydrolase activity"/>
    <property type="evidence" value="ECO:0007669"/>
    <property type="project" value="UniProtKB-KW"/>
</dbReference>
<accession>A0A5C2SEM1</accession>
<keyword evidence="3" id="KW-1185">Reference proteome</keyword>
<gene>
    <name evidence="2" type="ORF">L227DRAFT_58486</name>
</gene>
<evidence type="ECO:0000313" key="2">
    <source>
        <dbReference type="EMBL" id="RPD61697.1"/>
    </source>
</evidence>
<dbReference type="Proteomes" id="UP000313359">
    <property type="component" value="Unassembled WGS sequence"/>
</dbReference>
<proteinExistence type="predicted"/>
<reference evidence="2" key="1">
    <citation type="journal article" date="2018" name="Genome Biol. Evol.">
        <title>Genomics and development of Lentinus tigrinus, a white-rot wood-decaying mushroom with dimorphic fruiting bodies.</title>
        <authorList>
            <person name="Wu B."/>
            <person name="Xu Z."/>
            <person name="Knudson A."/>
            <person name="Carlson A."/>
            <person name="Chen N."/>
            <person name="Kovaka S."/>
            <person name="LaButti K."/>
            <person name="Lipzen A."/>
            <person name="Pennachio C."/>
            <person name="Riley R."/>
            <person name="Schakwitz W."/>
            <person name="Umezawa K."/>
            <person name="Ohm R.A."/>
            <person name="Grigoriev I.V."/>
            <person name="Nagy L.G."/>
            <person name="Gibbons J."/>
            <person name="Hibbett D."/>
        </authorList>
    </citation>
    <scope>NUCLEOTIDE SEQUENCE [LARGE SCALE GENOMIC DNA]</scope>
    <source>
        <strain evidence="2">ALCF2SS1-6</strain>
    </source>
</reference>